<dbReference type="RefSeq" id="WP_042692421.1">
    <property type="nucleotide sequence ID" value="NZ_CABMAB010000008.1"/>
</dbReference>
<feature type="domain" description="Flavin reductase like" evidence="4">
    <location>
        <begin position="13"/>
        <end position="145"/>
    </location>
</feature>
<dbReference type="InterPro" id="IPR012349">
    <property type="entry name" value="Split_barrel_FMN-bd"/>
</dbReference>
<dbReference type="PANTHER" id="PTHR43567">
    <property type="entry name" value="FLAVOREDOXIN-RELATED-RELATED"/>
    <property type="match status" value="1"/>
</dbReference>
<comment type="similarity">
    <text evidence="3">Belongs to the flavoredoxin family.</text>
</comment>
<evidence type="ECO:0000313" key="6">
    <source>
        <dbReference type="Proteomes" id="UP000077428"/>
    </source>
</evidence>
<evidence type="ECO:0000259" key="4">
    <source>
        <dbReference type="Pfam" id="PF01613"/>
    </source>
</evidence>
<protein>
    <submittedName>
        <fullName evidence="5">Flavoredoxin</fullName>
    </submittedName>
</protein>
<keyword evidence="2" id="KW-0285">Flavoprotein</keyword>
<dbReference type="OrthoDB" id="8522at2157"/>
<name>A0A166BRK9_METOA</name>
<evidence type="ECO:0000256" key="3">
    <source>
        <dbReference type="ARBA" id="ARBA00038054"/>
    </source>
</evidence>
<evidence type="ECO:0000256" key="1">
    <source>
        <dbReference type="ARBA" id="ARBA00001917"/>
    </source>
</evidence>
<dbReference type="GO" id="GO:0010181">
    <property type="term" value="F:FMN binding"/>
    <property type="evidence" value="ECO:0007669"/>
    <property type="project" value="InterPro"/>
</dbReference>
<dbReference type="EMBL" id="LWMU01000047">
    <property type="protein sequence ID" value="KZX13732.1"/>
    <property type="molecule type" value="Genomic_DNA"/>
</dbReference>
<accession>A0A166BRK9</accession>
<proteinExistence type="inferred from homology"/>
<dbReference type="Pfam" id="PF01613">
    <property type="entry name" value="Flavin_Reduct"/>
    <property type="match status" value="1"/>
</dbReference>
<evidence type="ECO:0000256" key="2">
    <source>
        <dbReference type="ARBA" id="ARBA00022630"/>
    </source>
</evidence>
<dbReference type="InterPro" id="IPR052174">
    <property type="entry name" value="Flavoredoxin"/>
</dbReference>
<dbReference type="AlphaFoldDB" id="A0A166BRK9"/>
<organism evidence="5 6">
    <name type="scientific">Methanobrevibacter oralis</name>
    <dbReference type="NCBI Taxonomy" id="66851"/>
    <lineage>
        <taxon>Archaea</taxon>
        <taxon>Methanobacteriati</taxon>
        <taxon>Methanobacteriota</taxon>
        <taxon>Methanomada group</taxon>
        <taxon>Methanobacteria</taxon>
        <taxon>Methanobacteriales</taxon>
        <taxon>Methanobacteriaceae</taxon>
        <taxon>Methanobrevibacter</taxon>
    </lineage>
</organism>
<sequence>MVKNIDKTIVQPLQVFMVGTYDENGVADVMNAAWAGQCGPKHITVNFALNRQTLRNIEVNKEFTIAYATKDTLEVADYFGMCSASKNPDKVEKSGVSLRKAENVNAPIVEDFPITLECKVIDMQEIVPQRCTVTAEVVNTVVSDDIIDDKGNINTLDIEFISYDGNKNVYRVLGDAVGKAFNIKSDLL</sequence>
<dbReference type="PANTHER" id="PTHR43567:SF1">
    <property type="entry name" value="FLAVOREDOXIN"/>
    <property type="match status" value="1"/>
</dbReference>
<keyword evidence="6" id="KW-1185">Reference proteome</keyword>
<comment type="caution">
    <text evidence="5">The sequence shown here is derived from an EMBL/GenBank/DDBJ whole genome shotgun (WGS) entry which is preliminary data.</text>
</comment>
<evidence type="ECO:0000313" key="5">
    <source>
        <dbReference type="EMBL" id="KZX13732.1"/>
    </source>
</evidence>
<comment type="cofactor">
    <cofactor evidence="1">
        <name>FMN</name>
        <dbReference type="ChEBI" id="CHEBI:58210"/>
    </cofactor>
</comment>
<reference evidence="6" key="1">
    <citation type="journal article" date="2016" name="Genome Announc.">
        <title>Draft Genome Sequences of Methanobrevibacter curvatus DSM11111, Methanobrevibacter cuticularis DSM11139, Methanobrevibacter filiformis DSM11501, and Methanobrevibacter oralis DSM7256.</title>
        <authorList>
            <person name="Poehlein A."/>
            <person name="Seedorf H."/>
        </authorList>
    </citation>
    <scope>NUCLEOTIDE SEQUENCE [LARGE SCALE GENOMIC DNA]</scope>
    <source>
        <strain evidence="6">DSM 7256 / JCM 30027 / ZR</strain>
    </source>
</reference>
<gene>
    <name evidence="5" type="primary">flr</name>
    <name evidence="5" type="ORF">MBORA_04380</name>
</gene>
<dbReference type="Proteomes" id="UP000077428">
    <property type="component" value="Unassembled WGS sequence"/>
</dbReference>
<dbReference type="InterPro" id="IPR002563">
    <property type="entry name" value="Flavin_Rdtase-like_dom"/>
</dbReference>
<dbReference type="Gene3D" id="2.30.110.10">
    <property type="entry name" value="Electron Transport, Fmn-binding Protein, Chain A"/>
    <property type="match status" value="1"/>
</dbReference>
<dbReference type="PATRIC" id="fig|66851.6.peg.501"/>
<dbReference type="SUPFAM" id="SSF50475">
    <property type="entry name" value="FMN-binding split barrel"/>
    <property type="match status" value="1"/>
</dbReference>
<dbReference type="STRING" id="66851.MBORA_04380"/>